<evidence type="ECO:0000259" key="1">
    <source>
        <dbReference type="SMART" id="SM00507"/>
    </source>
</evidence>
<protein>
    <submittedName>
        <fullName evidence="2">DUF968 domain-containing protein</fullName>
    </submittedName>
</protein>
<dbReference type="Gene3D" id="3.30.50.20">
    <property type="entry name" value="prophage-derive protein ybcO"/>
    <property type="match status" value="1"/>
</dbReference>
<dbReference type="InterPro" id="IPR003615">
    <property type="entry name" value="HNH_nuc"/>
</dbReference>
<evidence type="ECO:0000313" key="2">
    <source>
        <dbReference type="EMBL" id="MIT46690.1"/>
    </source>
</evidence>
<feature type="domain" description="HNH nuclease" evidence="1">
    <location>
        <begin position="246"/>
        <end position="295"/>
    </location>
</feature>
<dbReference type="InterPro" id="IPR010373">
    <property type="entry name" value="DUF968"/>
</dbReference>
<dbReference type="SMART" id="SM00507">
    <property type="entry name" value="HNHc"/>
    <property type="match status" value="1"/>
</dbReference>
<sequence>MRALLTPEVAHRMGIVLFRPGAELMHLFMRGRVLIEPEPEEMASFSTGAVPAAIQPLADDPVMRQVFGNERVIQRAGGLPSLEQWLSNRFECQWPHSTWHDKNFTTMRHPPGSIRLCWHCDHTLSGQHTEQLAGIAAGNLVSWILEVIRRDSGFPESHILTLPELCWWLVRNGLVDVIPESVAHKGLRLPDEKIRSVMRESDIVPSASATSLVQEKAKKILTLSVDPESPESFMLRPKRRRWIDETYTRWVKTQPCECCRRPADDPHHIVGHGMGGTATKAHDLFVIPLCRECHDELHADVPAFELKHGTQPELLLRFMDRALAIGVIAKA</sequence>
<dbReference type="CDD" id="cd00085">
    <property type="entry name" value="HNHc"/>
    <property type="match status" value="1"/>
</dbReference>
<organism evidence="2">
    <name type="scientific">Salmonella enterica</name>
    <name type="common">Salmonella choleraesuis</name>
    <dbReference type="NCBI Taxonomy" id="28901"/>
    <lineage>
        <taxon>Bacteria</taxon>
        <taxon>Pseudomonadati</taxon>
        <taxon>Pseudomonadota</taxon>
        <taxon>Gammaproteobacteria</taxon>
        <taxon>Enterobacterales</taxon>
        <taxon>Enterobacteriaceae</taxon>
        <taxon>Salmonella</taxon>
    </lineage>
</organism>
<dbReference type="Proteomes" id="UP000885418">
    <property type="component" value="Unassembled WGS sequence"/>
</dbReference>
<gene>
    <name evidence="2" type="ORF">ATQ15_24860</name>
</gene>
<dbReference type="EMBL" id="RSTW01000035">
    <property type="protein sequence ID" value="MIT46690.1"/>
    <property type="molecule type" value="Genomic_DNA"/>
</dbReference>
<reference evidence="2" key="1">
    <citation type="submission" date="2018-07" db="EMBL/GenBank/DDBJ databases">
        <authorList>
            <consortium name="GenomeTrakr network: Whole genome sequencing for foodborne pathogen traceback"/>
        </authorList>
    </citation>
    <scope>NUCLEOTIDE SEQUENCE [LARGE SCALE GENOMIC DNA]</scope>
    <source>
        <strain evidence="2">CFSAN034452</strain>
    </source>
</reference>
<accession>A0A402SW83</accession>
<proteinExistence type="predicted"/>
<dbReference type="AlphaFoldDB" id="A0A402SW83"/>
<dbReference type="Pfam" id="PF06147">
    <property type="entry name" value="DUF968"/>
    <property type="match status" value="1"/>
</dbReference>
<comment type="caution">
    <text evidence="2">The sequence shown here is derived from an EMBL/GenBank/DDBJ whole genome shotgun (WGS) entry which is preliminary data.</text>
</comment>
<name>A0A402SW83_SALER</name>